<evidence type="ECO:0000256" key="9">
    <source>
        <dbReference type="ARBA" id="ARBA00023172"/>
    </source>
</evidence>
<dbReference type="GO" id="GO:0003684">
    <property type="term" value="F:damaged DNA binding"/>
    <property type="evidence" value="ECO:0007669"/>
    <property type="project" value="TreeGrafter"/>
</dbReference>
<evidence type="ECO:0000259" key="14">
    <source>
        <dbReference type="Pfam" id="PF02463"/>
    </source>
</evidence>
<comment type="similarity">
    <text evidence="3">Belongs to the SMC family. SMC6 subfamily.</text>
</comment>
<dbReference type="GO" id="GO:0030915">
    <property type="term" value="C:Smc5-Smc6 complex"/>
    <property type="evidence" value="ECO:0007669"/>
    <property type="project" value="TreeGrafter"/>
</dbReference>
<dbReference type="Pfam" id="PF02463">
    <property type="entry name" value="SMC_N"/>
    <property type="match status" value="1"/>
</dbReference>
<dbReference type="GO" id="GO:0000724">
    <property type="term" value="P:double-strand break repair via homologous recombination"/>
    <property type="evidence" value="ECO:0007669"/>
    <property type="project" value="TreeGrafter"/>
</dbReference>
<evidence type="ECO:0000256" key="1">
    <source>
        <dbReference type="ARBA" id="ARBA00004123"/>
    </source>
</evidence>
<reference evidence="15 16" key="1">
    <citation type="submission" date="2023-11" db="EMBL/GenBank/DDBJ databases">
        <title>An acidophilic fungus is an integral part of prey digestion in a carnivorous sundew plant.</title>
        <authorList>
            <person name="Tsai I.J."/>
        </authorList>
    </citation>
    <scope>NUCLEOTIDE SEQUENCE [LARGE SCALE GENOMIC DNA]</scope>
    <source>
        <strain evidence="15">169a</strain>
    </source>
</reference>
<dbReference type="InterPro" id="IPR027417">
    <property type="entry name" value="P-loop_NTPase"/>
</dbReference>
<keyword evidence="11" id="KW-0539">Nucleus</keyword>
<keyword evidence="6" id="KW-0227">DNA damage</keyword>
<name>A0AAQ3LWN5_9PEZI</name>
<dbReference type="GO" id="GO:0005524">
    <property type="term" value="F:ATP binding"/>
    <property type="evidence" value="ECO:0007669"/>
    <property type="project" value="UniProtKB-KW"/>
</dbReference>
<evidence type="ECO:0000256" key="6">
    <source>
        <dbReference type="ARBA" id="ARBA00022763"/>
    </source>
</evidence>
<feature type="coiled-coil region" evidence="12">
    <location>
        <begin position="422"/>
        <end position="463"/>
    </location>
</feature>
<dbReference type="AlphaFoldDB" id="A0AAQ3LWN5"/>
<feature type="coiled-coil region" evidence="12">
    <location>
        <begin position="278"/>
        <end position="326"/>
    </location>
</feature>
<organism evidence="15 16">
    <name type="scientific">Acrodontium crateriforme</name>
    <dbReference type="NCBI Taxonomy" id="150365"/>
    <lineage>
        <taxon>Eukaryota</taxon>
        <taxon>Fungi</taxon>
        <taxon>Dikarya</taxon>
        <taxon>Ascomycota</taxon>
        <taxon>Pezizomycotina</taxon>
        <taxon>Dothideomycetes</taxon>
        <taxon>Dothideomycetidae</taxon>
        <taxon>Mycosphaerellales</taxon>
        <taxon>Teratosphaeriaceae</taxon>
        <taxon>Acrodontium</taxon>
    </lineage>
</organism>
<accession>A0AAQ3LWN5</accession>
<keyword evidence="5" id="KW-0547">Nucleotide-binding</keyword>
<evidence type="ECO:0000256" key="8">
    <source>
        <dbReference type="ARBA" id="ARBA00023054"/>
    </source>
</evidence>
<protein>
    <submittedName>
        <fullName evidence="15">DNA repair protein Rad18</fullName>
    </submittedName>
</protein>
<dbReference type="InterPro" id="IPR003395">
    <property type="entry name" value="RecF/RecN/SMC_N"/>
</dbReference>
<feature type="region of interest" description="Disordered" evidence="13">
    <location>
        <begin position="1"/>
        <end position="82"/>
    </location>
</feature>
<evidence type="ECO:0000256" key="5">
    <source>
        <dbReference type="ARBA" id="ARBA00022741"/>
    </source>
</evidence>
<proteinExistence type="inferred from homology"/>
<feature type="coiled-coil region" evidence="12">
    <location>
        <begin position="831"/>
        <end position="900"/>
    </location>
</feature>
<feature type="coiled-coil region" evidence="12">
    <location>
        <begin position="730"/>
        <end position="771"/>
    </location>
</feature>
<evidence type="ECO:0000256" key="3">
    <source>
        <dbReference type="ARBA" id="ARBA00006793"/>
    </source>
</evidence>
<dbReference type="PANTHER" id="PTHR19306:SF6">
    <property type="entry name" value="STRUCTURAL MAINTENANCE OF CHROMOSOMES PROTEIN 6"/>
    <property type="match status" value="1"/>
</dbReference>
<dbReference type="SUPFAM" id="SSF52540">
    <property type="entry name" value="P-loop containing nucleoside triphosphate hydrolases"/>
    <property type="match status" value="1"/>
</dbReference>
<evidence type="ECO:0000313" key="15">
    <source>
        <dbReference type="EMBL" id="WPG97323.1"/>
    </source>
</evidence>
<sequence>MSFRKRSRDDDDDENDYDIETETASSNFRHQSHSKRSRVALAAERGGSVVSDENEEDYDGIYKGVVREDSPATTSDMDEEPNEMDELRATQAVQKQAREQRDNVASEQGIVEEVFCRNFMCHSRLRIKLGPLINFIIGHNGSGKSAVLTALTMCLGGKASATNRGASMKSLIKEGEESATLAVKIKNRGEGAYKPELYGESIIVERNFTRNGTSGFKIKNAQDKVITTKKVDLDDILDFFAFQLDNPINVLTQDMARAFLANSSAADKYKFFIRGTQLEILDSDYKIMEENLDSLQSKLLSREEDIAVLRQKAEEAERKKKMMQETRGLQDKIQRTQWMHAWAQVEEQEGHLQKFTDETTTLEEKLRVKEGEVEAVSGTYEGHDQSLETARGLVAQLQDQLQPSIYAHTTAKEGFDGVKSQLLELKNEERQIKGDMKGHEKDIDRLSAEILEERARLEGAEGAEHTQRLEELERLKSAVDDAAQIQSTHDSTFSGLEKARAEAERRQVDAQPSVEDAKRRLREAQLALQRTQESQGREFDGYPHAMANLVRAINGETRWRSKPVGPIGRHIRLSNMDWQRQLERTFGRVLESFICTNKEDQILLSQIMKRMQCEVQIFIGDARPLDTTGKEPREGIDTVLRVLTIDNPLVRNQLIINQGIDQFALFKTRKDAQHAIYDVKERNVKIAMAPGSTPGDGIRYERSGSGQSKSSPVQAWDRANRMKTDREQQIRIERELVNDATRNLDTAEKQMRELKVGLEKANRAVNAFRKQQSANKIRFQEAQNAVEAQETLIEENKPQDGRLQALENEQRDAHGALESGRSSYQDLILAKDKLNESAREFKARLDSAQDELEESKTRVNKAEKRVEHMEKARHKALLEKNQAINERDSLKAALNRTHERQEQQREIVSQYTAAAGEICQRVAVEPGVNATILDKRLDKFIKELKAHEKAAGGDREEVTLAWHHAHREFRDAETQVEEMKRVEKILTRTLAYRWRRWKKFRRLITVRCQIQFNYLLSERQFRGRVLINHTDKMLELSVEPELGRKSSTGREAKTLSGGEKSFSTICLLLSIWEAMGSPIRCLDEFDVFMDSVNRSTSMKMMIGAARRSVGRQYVLITPQAMDNATLGDDVKIYRMSDPERGQRILPYGE</sequence>
<keyword evidence="16" id="KW-1185">Reference proteome</keyword>
<feature type="compositionally biased region" description="Acidic residues" evidence="13">
    <location>
        <begin position="10"/>
        <end position="21"/>
    </location>
</feature>
<feature type="compositionally biased region" description="Polar residues" evidence="13">
    <location>
        <begin position="704"/>
        <end position="713"/>
    </location>
</feature>
<feature type="domain" description="RecF/RecN/SMC N-terminal" evidence="14">
    <location>
        <begin position="112"/>
        <end position="1117"/>
    </location>
</feature>
<dbReference type="GO" id="GO:0005634">
    <property type="term" value="C:nucleus"/>
    <property type="evidence" value="ECO:0007669"/>
    <property type="project" value="UniProtKB-SubCell"/>
</dbReference>
<keyword evidence="4" id="KW-0158">Chromosome</keyword>
<keyword evidence="8 12" id="KW-0175">Coiled coil</keyword>
<evidence type="ECO:0000313" key="16">
    <source>
        <dbReference type="Proteomes" id="UP001303373"/>
    </source>
</evidence>
<keyword evidence="7" id="KW-0067">ATP-binding</keyword>
<evidence type="ECO:0000256" key="4">
    <source>
        <dbReference type="ARBA" id="ARBA00022454"/>
    </source>
</evidence>
<feature type="region of interest" description="Disordered" evidence="13">
    <location>
        <begin position="690"/>
        <end position="715"/>
    </location>
</feature>
<dbReference type="Proteomes" id="UP001303373">
    <property type="component" value="Chromosome 1"/>
</dbReference>
<dbReference type="PANTHER" id="PTHR19306">
    <property type="entry name" value="STRUCTURAL MAINTENANCE OF CHROMOSOMES 5,6 SMC5, SMC6"/>
    <property type="match status" value="1"/>
</dbReference>
<comment type="subcellular location">
    <subcellularLocation>
        <location evidence="2">Chromosome</location>
    </subcellularLocation>
    <subcellularLocation>
        <location evidence="1">Nucleus</location>
    </subcellularLocation>
</comment>
<dbReference type="GO" id="GO:0003697">
    <property type="term" value="F:single-stranded DNA binding"/>
    <property type="evidence" value="ECO:0007669"/>
    <property type="project" value="TreeGrafter"/>
</dbReference>
<evidence type="ECO:0000256" key="7">
    <source>
        <dbReference type="ARBA" id="ARBA00022840"/>
    </source>
</evidence>
<evidence type="ECO:0000256" key="2">
    <source>
        <dbReference type="ARBA" id="ARBA00004286"/>
    </source>
</evidence>
<evidence type="ECO:0000256" key="13">
    <source>
        <dbReference type="SAM" id="MobiDB-lite"/>
    </source>
</evidence>
<evidence type="ECO:0000256" key="10">
    <source>
        <dbReference type="ARBA" id="ARBA00023204"/>
    </source>
</evidence>
<evidence type="ECO:0000256" key="12">
    <source>
        <dbReference type="SAM" id="Coils"/>
    </source>
</evidence>
<evidence type="ECO:0000256" key="11">
    <source>
        <dbReference type="ARBA" id="ARBA00023242"/>
    </source>
</evidence>
<dbReference type="Gene3D" id="3.40.50.300">
    <property type="entry name" value="P-loop containing nucleotide triphosphate hydrolases"/>
    <property type="match status" value="2"/>
</dbReference>
<gene>
    <name evidence="15" type="ORF">R9X50_00009700</name>
</gene>
<dbReference type="GO" id="GO:0035861">
    <property type="term" value="C:site of double-strand break"/>
    <property type="evidence" value="ECO:0007669"/>
    <property type="project" value="TreeGrafter"/>
</dbReference>
<keyword evidence="9" id="KW-0233">DNA recombination</keyword>
<dbReference type="EMBL" id="CP138580">
    <property type="protein sequence ID" value="WPG97323.1"/>
    <property type="molecule type" value="Genomic_DNA"/>
</dbReference>
<keyword evidence="10" id="KW-0234">DNA repair</keyword>